<gene>
    <name evidence="1" type="ORF">ADUPG1_013556</name>
</gene>
<proteinExistence type="predicted"/>
<dbReference type="EMBL" id="BQXS01012693">
    <property type="protein sequence ID" value="GKT26974.1"/>
    <property type="molecule type" value="Genomic_DNA"/>
</dbReference>
<organism evidence="1 2">
    <name type="scientific">Aduncisulcus paluster</name>
    <dbReference type="NCBI Taxonomy" id="2918883"/>
    <lineage>
        <taxon>Eukaryota</taxon>
        <taxon>Metamonada</taxon>
        <taxon>Carpediemonas-like organisms</taxon>
        <taxon>Aduncisulcus</taxon>
    </lineage>
</organism>
<reference evidence="1" key="1">
    <citation type="submission" date="2022-03" db="EMBL/GenBank/DDBJ databases">
        <title>Draft genome sequence of Aduncisulcus paluster, a free-living microaerophilic Fornicata.</title>
        <authorList>
            <person name="Yuyama I."/>
            <person name="Kume K."/>
            <person name="Tamura T."/>
            <person name="Inagaki Y."/>
            <person name="Hashimoto T."/>
        </authorList>
    </citation>
    <scope>NUCLEOTIDE SEQUENCE</scope>
    <source>
        <strain evidence="1">NY0171</strain>
    </source>
</reference>
<accession>A0ABQ5K7E5</accession>
<dbReference type="Proteomes" id="UP001057375">
    <property type="component" value="Unassembled WGS sequence"/>
</dbReference>
<protein>
    <submittedName>
        <fullName evidence="1">Uncharacterized protein</fullName>
    </submittedName>
</protein>
<evidence type="ECO:0000313" key="2">
    <source>
        <dbReference type="Proteomes" id="UP001057375"/>
    </source>
</evidence>
<name>A0ABQ5K7E5_9EUKA</name>
<sequence length="679" mass="73375">MTLDDSTNSVELSVSASETLFVDGSISTETKVITPVVYFTNSNSSATVSIDDTKGLYLEDNNLYVNGTITSTGAISGDSLSGSTINIDSAALSYSSASSTLESTVPMTIVDKLVIADSSDILPAATLTLIDGGVDHTEAVLQSDATLYFENPADSDYYSTWITDESVTAKDLYIQKTTFDGESYVYMKDLVSGGVWNYESISSSDGTDRFDPATLKYNGVNDGFMASSKFVSILSTIGERKTLLALGLIDTIDYATHIGNGVTSEDLTLNAAQKDGGWRIKSADTHLEVDYVVLLGNHLDDAKTVNEETGGTTIGVMDLNGVGLKYGSAVAVSQIFVKSGKTPFTSTSTWTSGTYSEEIQSVTESSFVSLFCLTNTENYLGTIKNGLLFQEETDTPDITFLYFGERMLDIDLSDALNEFEYLGQAGIGSYFGKFLVLRLGLYATIMSNQSEFRALEHTGLDMEDIIVYNVDFFELGLSRLIFGSYMSVQETPNFDDSYSMMFVADGLYDSSGTDIKMLHTIGNTLFEGRIGIGYDSDYGSTYSSDIKHFIGSESVSKTGVESNLLQIETNGVQLTRRESTVPAMLGIDVVQFPTSPSPEYPCDSLSDSPNVDASLYCQYTGQSFYATTKESGVHYLQLCTCFVLDNGNTTIFGVGEIMDMVGDGTSEVVAAELTEISDP</sequence>
<comment type="caution">
    <text evidence="1">The sequence shown here is derived from an EMBL/GenBank/DDBJ whole genome shotgun (WGS) entry which is preliminary data.</text>
</comment>
<evidence type="ECO:0000313" key="1">
    <source>
        <dbReference type="EMBL" id="GKT26974.1"/>
    </source>
</evidence>
<keyword evidence="2" id="KW-1185">Reference proteome</keyword>